<keyword evidence="1" id="KW-1133">Transmembrane helix</keyword>
<proteinExistence type="predicted"/>
<gene>
    <name evidence="2" type="ORF">SAMN04488105_11488</name>
</gene>
<dbReference type="Proteomes" id="UP000198994">
    <property type="component" value="Unassembled WGS sequence"/>
</dbReference>
<dbReference type="EMBL" id="FNAV01000014">
    <property type="protein sequence ID" value="SDF19815.1"/>
    <property type="molecule type" value="Genomic_DNA"/>
</dbReference>
<sequence length="145" mass="14986">MITSNRGRAGGAAARFLDFAVMVGVFFFARQFLQGAHGFSPLQAGLGSGALATSGIARTRKDDAAAASGLVNVAHQMSLAFGLALLVAVTALAKGDGTPTQDFVRACHEVLIAGAALLILAFMLAWTLIPRERAGQAVARHRGHS</sequence>
<evidence type="ECO:0000313" key="2">
    <source>
        <dbReference type="EMBL" id="SDF19815.1"/>
    </source>
</evidence>
<organism evidence="2 3">
    <name type="scientific">Salipiger thiooxidans</name>
    <dbReference type="NCBI Taxonomy" id="282683"/>
    <lineage>
        <taxon>Bacteria</taxon>
        <taxon>Pseudomonadati</taxon>
        <taxon>Pseudomonadota</taxon>
        <taxon>Alphaproteobacteria</taxon>
        <taxon>Rhodobacterales</taxon>
        <taxon>Roseobacteraceae</taxon>
        <taxon>Salipiger</taxon>
    </lineage>
</organism>
<dbReference type="RefSeq" id="WP_089962473.1">
    <property type="nucleotide sequence ID" value="NZ_FNAV01000014.1"/>
</dbReference>
<dbReference type="AlphaFoldDB" id="A0A1G7J4M5"/>
<feature type="transmembrane region" description="Helical" evidence="1">
    <location>
        <begin position="39"/>
        <end position="57"/>
    </location>
</feature>
<name>A0A1G7J4M5_9RHOB</name>
<dbReference type="STRING" id="282683.SAMN04488105_11488"/>
<evidence type="ECO:0000256" key="1">
    <source>
        <dbReference type="SAM" id="Phobius"/>
    </source>
</evidence>
<keyword evidence="3" id="KW-1185">Reference proteome</keyword>
<evidence type="ECO:0008006" key="4">
    <source>
        <dbReference type="Google" id="ProtNLM"/>
    </source>
</evidence>
<protein>
    <recommendedName>
        <fullName evidence="4">Major facilitator superfamily (MFS) profile domain-containing protein</fullName>
    </recommendedName>
</protein>
<accession>A0A1G7J4M5</accession>
<keyword evidence="1" id="KW-0472">Membrane</keyword>
<feature type="transmembrane region" description="Helical" evidence="1">
    <location>
        <begin position="110"/>
        <end position="129"/>
    </location>
</feature>
<feature type="transmembrane region" description="Helical" evidence="1">
    <location>
        <begin position="12"/>
        <end position="33"/>
    </location>
</feature>
<evidence type="ECO:0000313" key="3">
    <source>
        <dbReference type="Proteomes" id="UP000198994"/>
    </source>
</evidence>
<keyword evidence="1" id="KW-0812">Transmembrane</keyword>
<reference evidence="3" key="1">
    <citation type="submission" date="2016-10" db="EMBL/GenBank/DDBJ databases">
        <authorList>
            <person name="Varghese N."/>
            <person name="Submissions S."/>
        </authorList>
    </citation>
    <scope>NUCLEOTIDE SEQUENCE [LARGE SCALE GENOMIC DNA]</scope>
    <source>
        <strain evidence="3">DSM 10146</strain>
    </source>
</reference>
<feature type="transmembrane region" description="Helical" evidence="1">
    <location>
        <begin position="69"/>
        <end position="90"/>
    </location>
</feature>